<dbReference type="RefSeq" id="WP_058295661.1">
    <property type="nucleotide sequence ID" value="NZ_CAKJVD010000038.1"/>
</dbReference>
<dbReference type="STRING" id="137838.GCA_001458595_02933"/>
<reference evidence="7 9" key="2">
    <citation type="submission" date="2018-06" db="EMBL/GenBank/DDBJ databases">
        <authorList>
            <consortium name="IHU Genomes"/>
        </authorList>
    </citation>
    <scope>NUCLEOTIDE SEQUENCE [LARGE SCALE GENOMIC DNA]</scope>
    <source>
        <strain evidence="7 9">NEC25</strain>
    </source>
</reference>
<protein>
    <submittedName>
        <fullName evidence="6">Cysteine hydrolase</fullName>
    </submittedName>
    <submittedName>
        <fullName evidence="4">Isochorismatase-like hydrolase</fullName>
    </submittedName>
</protein>
<feature type="domain" description="Isochorismatase-like" evidence="3">
    <location>
        <begin position="4"/>
        <end position="166"/>
    </location>
</feature>
<dbReference type="OrthoDB" id="2842907at2"/>
<evidence type="ECO:0000313" key="7">
    <source>
        <dbReference type="EMBL" id="VCT84903.1"/>
    </source>
</evidence>
<evidence type="ECO:0000313" key="9">
    <source>
        <dbReference type="Proteomes" id="UP000431451"/>
    </source>
</evidence>
<dbReference type="PANTHER" id="PTHR43540">
    <property type="entry name" value="PEROXYUREIDOACRYLATE/UREIDOACRYLATE AMIDOHYDROLASE-RELATED"/>
    <property type="match status" value="1"/>
</dbReference>
<dbReference type="EMBL" id="CAKJVE010000004">
    <property type="protein sequence ID" value="CAG9707029.1"/>
    <property type="molecule type" value="Genomic_DNA"/>
</dbReference>
<dbReference type="InterPro" id="IPR000868">
    <property type="entry name" value="Isochorismatase-like_dom"/>
</dbReference>
<keyword evidence="8" id="KW-1185">Reference proteome</keyword>
<name>A0A2A7MK47_9CLOT</name>
<dbReference type="EMBL" id="UWJD01000002">
    <property type="protein sequence ID" value="VCT84903.1"/>
    <property type="molecule type" value="Genomic_DNA"/>
</dbReference>
<accession>A0A2A7MK47</accession>
<dbReference type="InterPro" id="IPR050272">
    <property type="entry name" value="Isochorismatase-like_hydrls"/>
</dbReference>
<comment type="similarity">
    <text evidence="1">Belongs to the isochorismatase family.</text>
</comment>
<reference evidence="6 8" key="1">
    <citation type="submission" date="2017-10" db="EMBL/GenBank/DDBJ databases">
        <title>Effective Description of Clostridium neonatale sp. nov. linked to necrotizing enterocolitis in neonates and a clarification of species assignable to the genus Clostridium (Prazmowski 1880) emend. Lawson and Rainey 2016.</title>
        <authorList>
            <person name="Bernard K."/>
            <person name="Burdz T."/>
            <person name="Wiebe D."/>
            <person name="Balcewich B."/>
            <person name="Alfa M."/>
            <person name="Bernier A.-M."/>
        </authorList>
    </citation>
    <scope>NUCLEOTIDE SEQUENCE [LARGE SCALE GENOMIC DNA]</scope>
    <source>
        <strain evidence="6 8">LCDC99A005</strain>
    </source>
</reference>
<evidence type="ECO:0000313" key="8">
    <source>
        <dbReference type="Proteomes" id="UP000220840"/>
    </source>
</evidence>
<reference evidence="5" key="4">
    <citation type="submission" date="2022-10" db="EMBL/GenBank/DDBJ databases">
        <authorList>
            <person name="Aires J."/>
            <person name="Mesa V."/>
        </authorList>
    </citation>
    <scope>NUCLEOTIDE SEQUENCE</scope>
    <source>
        <strain evidence="5">Clostridium neonatale JD116</strain>
    </source>
</reference>
<dbReference type="SUPFAM" id="SSF52499">
    <property type="entry name" value="Isochorismatase-like hydrolases"/>
    <property type="match status" value="1"/>
</dbReference>
<dbReference type="GeneID" id="68877950"/>
<dbReference type="GO" id="GO:0016787">
    <property type="term" value="F:hydrolase activity"/>
    <property type="evidence" value="ECO:0007669"/>
    <property type="project" value="UniProtKB-KW"/>
</dbReference>
<reference evidence="4" key="3">
    <citation type="submission" date="2021-10" db="EMBL/GenBank/DDBJ databases">
        <authorList>
            <person name="Mesa V."/>
        </authorList>
    </citation>
    <scope>NUCLEOTIDE SEQUENCE</scope>
    <source>
        <strain evidence="4">CC3_PB</strain>
    </source>
</reference>
<evidence type="ECO:0000256" key="2">
    <source>
        <dbReference type="ARBA" id="ARBA00022801"/>
    </source>
</evidence>
<keyword evidence="2 6" id="KW-0378">Hydrolase</keyword>
<dbReference type="Pfam" id="PF00857">
    <property type="entry name" value="Isochorismatase"/>
    <property type="match status" value="1"/>
</dbReference>
<proteinExistence type="inferred from homology"/>
<evidence type="ECO:0000313" key="5">
    <source>
        <dbReference type="EMBL" id="CAI3621335.1"/>
    </source>
</evidence>
<evidence type="ECO:0000313" key="6">
    <source>
        <dbReference type="EMBL" id="PEG31508.1"/>
    </source>
</evidence>
<dbReference type="CDD" id="cd00431">
    <property type="entry name" value="cysteine_hydrolases"/>
    <property type="match status" value="1"/>
</dbReference>
<dbReference type="AlphaFoldDB" id="A0A2A7MK47"/>
<dbReference type="Gene3D" id="3.40.50.850">
    <property type="entry name" value="Isochorismatase-like"/>
    <property type="match status" value="1"/>
</dbReference>
<evidence type="ECO:0000259" key="3">
    <source>
        <dbReference type="Pfam" id="PF00857"/>
    </source>
</evidence>
<evidence type="ECO:0000256" key="1">
    <source>
        <dbReference type="ARBA" id="ARBA00006336"/>
    </source>
</evidence>
<dbReference type="EMBL" id="PDCJ01000001">
    <property type="protein sequence ID" value="PEG31508.1"/>
    <property type="molecule type" value="Genomic_DNA"/>
</dbReference>
<evidence type="ECO:0000313" key="4">
    <source>
        <dbReference type="EMBL" id="CAG9707029.1"/>
    </source>
</evidence>
<dbReference type="Proteomes" id="UP000789738">
    <property type="component" value="Unassembled WGS sequence"/>
</dbReference>
<dbReference type="Proteomes" id="UP000431451">
    <property type="component" value="Unassembled WGS sequence"/>
</dbReference>
<dbReference type="EMBL" id="CAMTCP010000238">
    <property type="protein sequence ID" value="CAI3621335.1"/>
    <property type="molecule type" value="Genomic_DNA"/>
</dbReference>
<dbReference type="Proteomes" id="UP000220840">
    <property type="component" value="Unassembled WGS sequence"/>
</dbReference>
<gene>
    <name evidence="5" type="ORF">CNEO2_400034</name>
    <name evidence="4" type="ORF">CNEO_42819</name>
    <name evidence="7" type="ORF">CNEONATNEC25_02504</name>
    <name evidence="6" type="ORF">CQ394_07320</name>
</gene>
<dbReference type="Proteomes" id="UP001189143">
    <property type="component" value="Unassembled WGS sequence"/>
</dbReference>
<dbReference type="InterPro" id="IPR036380">
    <property type="entry name" value="Isochorismatase-like_sf"/>
</dbReference>
<sequence>MNKALLVMDAQEDFIGDQRNKEKFDYDDVDDLINNINERISFYEENNYEVIYVTTVFPNNFFYRKFAKYGISGSFGAKIDAKIKIVSENYFEKQTQNAFKNKNLVKFINEKGITHIELVGVDGSCCIAKTAEGARKLNLKVNILRNSVGTAYPHKINKISKRLEQYGIAYI</sequence>
<organism evidence="6 8">
    <name type="scientific">Clostridium neonatale</name>
    <dbReference type="NCBI Taxonomy" id="137838"/>
    <lineage>
        <taxon>Bacteria</taxon>
        <taxon>Bacillati</taxon>
        <taxon>Bacillota</taxon>
        <taxon>Clostridia</taxon>
        <taxon>Eubacteriales</taxon>
        <taxon>Clostridiaceae</taxon>
        <taxon>Clostridium</taxon>
    </lineage>
</organism>